<sequence length="270" mass="30803">MDYRDAGHYRDDRRMKSMKEPRVLKNRNRTKSGRGRGRGSTCASERRAPTTPRSNKSPRAHTRSPPLVAFILSDHSVTVIRVTCRLFVAHAVTQTYRYYLFVNPRLFLRKFGRHHVSPHPREEAAPQQPRGKAEYVYEDKHYLVAPGAARPTGSQNIFHDEVGKDLWPVFSWENLATSSFELWVKEVKNKIRAKRSAPARRAAARTRLVLSRPKVLLLQTNGNEKCVARRAPELFNQMYAPRSELSASLTEDTDMGLQLSNVRALNALAA</sequence>
<evidence type="ECO:0000313" key="3">
    <source>
        <dbReference type="Proteomes" id="UP000299102"/>
    </source>
</evidence>
<dbReference type="AlphaFoldDB" id="A0A4C1YFU7"/>
<proteinExistence type="predicted"/>
<protein>
    <submittedName>
        <fullName evidence="2">Uncharacterized protein</fullName>
    </submittedName>
</protein>
<dbReference type="EMBL" id="BGZK01001198">
    <property type="protein sequence ID" value="GBP74193.1"/>
    <property type="molecule type" value="Genomic_DNA"/>
</dbReference>
<feature type="region of interest" description="Disordered" evidence="1">
    <location>
        <begin position="1"/>
        <end position="62"/>
    </location>
</feature>
<dbReference type="Proteomes" id="UP000299102">
    <property type="component" value="Unassembled WGS sequence"/>
</dbReference>
<accession>A0A4C1YFU7</accession>
<evidence type="ECO:0000256" key="1">
    <source>
        <dbReference type="SAM" id="MobiDB-lite"/>
    </source>
</evidence>
<keyword evidence="3" id="KW-1185">Reference proteome</keyword>
<feature type="compositionally biased region" description="Basic and acidic residues" evidence="1">
    <location>
        <begin position="1"/>
        <end position="23"/>
    </location>
</feature>
<feature type="compositionally biased region" description="Basic residues" evidence="1">
    <location>
        <begin position="24"/>
        <end position="37"/>
    </location>
</feature>
<name>A0A4C1YFU7_EUMVA</name>
<organism evidence="2 3">
    <name type="scientific">Eumeta variegata</name>
    <name type="common">Bagworm moth</name>
    <name type="synonym">Eumeta japonica</name>
    <dbReference type="NCBI Taxonomy" id="151549"/>
    <lineage>
        <taxon>Eukaryota</taxon>
        <taxon>Metazoa</taxon>
        <taxon>Ecdysozoa</taxon>
        <taxon>Arthropoda</taxon>
        <taxon>Hexapoda</taxon>
        <taxon>Insecta</taxon>
        <taxon>Pterygota</taxon>
        <taxon>Neoptera</taxon>
        <taxon>Endopterygota</taxon>
        <taxon>Lepidoptera</taxon>
        <taxon>Glossata</taxon>
        <taxon>Ditrysia</taxon>
        <taxon>Tineoidea</taxon>
        <taxon>Psychidae</taxon>
        <taxon>Oiketicinae</taxon>
        <taxon>Eumeta</taxon>
    </lineage>
</organism>
<gene>
    <name evidence="2" type="ORF">EVAR_48243_1</name>
</gene>
<evidence type="ECO:0000313" key="2">
    <source>
        <dbReference type="EMBL" id="GBP74193.1"/>
    </source>
</evidence>
<reference evidence="2 3" key="1">
    <citation type="journal article" date="2019" name="Commun. Biol.">
        <title>The bagworm genome reveals a unique fibroin gene that provides high tensile strength.</title>
        <authorList>
            <person name="Kono N."/>
            <person name="Nakamura H."/>
            <person name="Ohtoshi R."/>
            <person name="Tomita M."/>
            <person name="Numata K."/>
            <person name="Arakawa K."/>
        </authorList>
    </citation>
    <scope>NUCLEOTIDE SEQUENCE [LARGE SCALE GENOMIC DNA]</scope>
</reference>
<comment type="caution">
    <text evidence="2">The sequence shown here is derived from an EMBL/GenBank/DDBJ whole genome shotgun (WGS) entry which is preliminary data.</text>
</comment>